<comment type="caution">
    <text evidence="3">The sequence shown here is derived from an EMBL/GenBank/DDBJ whole genome shotgun (WGS) entry which is preliminary data.</text>
</comment>
<sequence length="133" mass="14330">MQLSLATVGVLLAVAQASSAWQIIVYEGVDNCARRAANRVLRGSQKRCYTFGKGMPGVSCTHYDASGAPAEGCTSPYHLAHSVRLGTGERCVFYTDDRCTRVLATSDRRNQCIGFINIPDGQSYAASFVCENA</sequence>
<proteinExistence type="predicted"/>
<gene>
    <name evidence="3" type="ORF">B0J11DRAFT_529636</name>
</gene>
<keyword evidence="1" id="KW-0732">Signal</keyword>
<feature type="chain" id="PRO_5040158453" description="Secreted LysM effector LysM C-terminal domain-containing protein" evidence="1">
    <location>
        <begin position="21"/>
        <end position="133"/>
    </location>
</feature>
<dbReference type="InterPro" id="IPR057277">
    <property type="entry name" value="LysM_C"/>
</dbReference>
<protein>
    <recommendedName>
        <fullName evidence="2">Secreted LysM effector LysM C-terminal domain-containing protein</fullName>
    </recommendedName>
</protein>
<dbReference type="EMBL" id="JAGMWT010000008">
    <property type="protein sequence ID" value="KAH7123682.1"/>
    <property type="molecule type" value="Genomic_DNA"/>
</dbReference>
<feature type="signal peptide" evidence="1">
    <location>
        <begin position="1"/>
        <end position="20"/>
    </location>
</feature>
<feature type="domain" description="Secreted LysM effector LysM C-terminal" evidence="2">
    <location>
        <begin position="21"/>
        <end position="113"/>
    </location>
</feature>
<dbReference type="AlphaFoldDB" id="A0A9P9DRD2"/>
<evidence type="ECO:0000256" key="1">
    <source>
        <dbReference type="SAM" id="SignalP"/>
    </source>
</evidence>
<reference evidence="3" key="1">
    <citation type="journal article" date="2021" name="Nat. Commun.">
        <title>Genetic determinants of endophytism in the Arabidopsis root mycobiome.</title>
        <authorList>
            <person name="Mesny F."/>
            <person name="Miyauchi S."/>
            <person name="Thiergart T."/>
            <person name="Pickel B."/>
            <person name="Atanasova L."/>
            <person name="Karlsson M."/>
            <person name="Huettel B."/>
            <person name="Barry K.W."/>
            <person name="Haridas S."/>
            <person name="Chen C."/>
            <person name="Bauer D."/>
            <person name="Andreopoulos W."/>
            <person name="Pangilinan J."/>
            <person name="LaButti K."/>
            <person name="Riley R."/>
            <person name="Lipzen A."/>
            <person name="Clum A."/>
            <person name="Drula E."/>
            <person name="Henrissat B."/>
            <person name="Kohler A."/>
            <person name="Grigoriev I.V."/>
            <person name="Martin F.M."/>
            <person name="Hacquard S."/>
        </authorList>
    </citation>
    <scope>NUCLEOTIDE SEQUENCE</scope>
    <source>
        <strain evidence="3">MPI-CAGE-CH-0243</strain>
    </source>
</reference>
<evidence type="ECO:0000313" key="3">
    <source>
        <dbReference type="EMBL" id="KAH7123682.1"/>
    </source>
</evidence>
<organism evidence="3 4">
    <name type="scientific">Dendryphion nanum</name>
    <dbReference type="NCBI Taxonomy" id="256645"/>
    <lineage>
        <taxon>Eukaryota</taxon>
        <taxon>Fungi</taxon>
        <taxon>Dikarya</taxon>
        <taxon>Ascomycota</taxon>
        <taxon>Pezizomycotina</taxon>
        <taxon>Dothideomycetes</taxon>
        <taxon>Pleosporomycetidae</taxon>
        <taxon>Pleosporales</taxon>
        <taxon>Torulaceae</taxon>
        <taxon>Dendryphion</taxon>
    </lineage>
</organism>
<keyword evidence="4" id="KW-1185">Reference proteome</keyword>
<name>A0A9P9DRD2_9PLEO</name>
<dbReference type="Pfam" id="PF25139">
    <property type="entry name" value="LysM14_C"/>
    <property type="match status" value="1"/>
</dbReference>
<dbReference type="Proteomes" id="UP000700596">
    <property type="component" value="Unassembled WGS sequence"/>
</dbReference>
<accession>A0A9P9DRD2</accession>
<dbReference type="OrthoDB" id="5402146at2759"/>
<evidence type="ECO:0000313" key="4">
    <source>
        <dbReference type="Proteomes" id="UP000700596"/>
    </source>
</evidence>
<evidence type="ECO:0000259" key="2">
    <source>
        <dbReference type="Pfam" id="PF25139"/>
    </source>
</evidence>